<comment type="caution">
    <text evidence="2">The sequence shown here is derived from an EMBL/GenBank/DDBJ whole genome shotgun (WGS) entry which is preliminary data.</text>
</comment>
<evidence type="ECO:0000259" key="1">
    <source>
        <dbReference type="PROSITE" id="PS50943"/>
    </source>
</evidence>
<keyword evidence="3" id="KW-1185">Reference proteome</keyword>
<dbReference type="InterPro" id="IPR010982">
    <property type="entry name" value="Lambda_DNA-bd_dom_sf"/>
</dbReference>
<organism evidence="2 3">
    <name type="scientific">Polymorphospora lycopeni</name>
    <dbReference type="NCBI Taxonomy" id="3140240"/>
    <lineage>
        <taxon>Bacteria</taxon>
        <taxon>Bacillati</taxon>
        <taxon>Actinomycetota</taxon>
        <taxon>Actinomycetes</taxon>
        <taxon>Micromonosporales</taxon>
        <taxon>Micromonosporaceae</taxon>
        <taxon>Polymorphospora</taxon>
    </lineage>
</organism>
<name>A0ABV5CYF8_9ACTN</name>
<reference evidence="2 3" key="1">
    <citation type="submission" date="2024-04" db="EMBL/GenBank/DDBJ databases">
        <title>Polymorphospora sp. isolated from Baiyangdian Lake in Xiong'an New Area.</title>
        <authorList>
            <person name="Zhang X."/>
            <person name="Liu J."/>
        </authorList>
    </citation>
    <scope>NUCLEOTIDE SEQUENCE [LARGE SCALE GENOMIC DNA]</scope>
    <source>
        <strain evidence="2 3">2-325</strain>
    </source>
</reference>
<gene>
    <name evidence="2" type="ORF">AAFH96_28670</name>
</gene>
<dbReference type="SUPFAM" id="SSF47413">
    <property type="entry name" value="lambda repressor-like DNA-binding domains"/>
    <property type="match status" value="1"/>
</dbReference>
<dbReference type="RefSeq" id="WP_375736267.1">
    <property type="nucleotide sequence ID" value="NZ_JBCGDC010000120.1"/>
</dbReference>
<evidence type="ECO:0000313" key="2">
    <source>
        <dbReference type="EMBL" id="MFB6397048.1"/>
    </source>
</evidence>
<dbReference type="EMBL" id="JBCGDC010000120">
    <property type="protein sequence ID" value="MFB6397048.1"/>
    <property type="molecule type" value="Genomic_DNA"/>
</dbReference>
<protein>
    <submittedName>
        <fullName evidence="2">Helix-turn-helix transcriptional regulator</fullName>
    </submittedName>
</protein>
<evidence type="ECO:0000313" key="3">
    <source>
        <dbReference type="Proteomes" id="UP001582793"/>
    </source>
</evidence>
<accession>A0ABV5CYF8</accession>
<feature type="domain" description="HTH cro/C1-type" evidence="1">
    <location>
        <begin position="15"/>
        <end position="70"/>
    </location>
</feature>
<dbReference type="Pfam" id="PF13560">
    <property type="entry name" value="HTH_31"/>
    <property type="match status" value="1"/>
</dbReference>
<dbReference type="CDD" id="cd00093">
    <property type="entry name" value="HTH_XRE"/>
    <property type="match status" value="1"/>
</dbReference>
<proteinExistence type="predicted"/>
<sequence>MRSRSIATEPIGERLRMLRLQRNWSIRHAASLAGISHVQWGRLERGERSADNRFMLAALAKALNVPLAELTGTGAVGLEHGGTEAKTAIYHTMQAVIEADLEDAPAVAATPIERLVERLDLVVDLRLKCDYIGAAKLIPSLLQDLHAAAFGDERERALEALVLAQDTASFVVRYLGDPTSSVMIADRGRQAASYLQDPVMLGMAAWSQAHAASGCGLYARALRIAERAVTELEPHTGNPHGKEMLGQLYMVTGFAKWALGDTATAEAAIAEAAKLAQLTGQSPALGLNFGPTAIDVWRVSINADAGDPRVAVRIAQDADPAGLAAVSRSRQAAFYIDTARALSSINKDTEALRMLLHAERLAPQRVRLSPLVSETVRHLLEKSRRGSGWTELRALCERVGVQP</sequence>
<dbReference type="InterPro" id="IPR001387">
    <property type="entry name" value="Cro/C1-type_HTH"/>
</dbReference>
<dbReference type="Proteomes" id="UP001582793">
    <property type="component" value="Unassembled WGS sequence"/>
</dbReference>
<dbReference type="PROSITE" id="PS50943">
    <property type="entry name" value="HTH_CROC1"/>
    <property type="match status" value="1"/>
</dbReference>
<dbReference type="SMART" id="SM00530">
    <property type="entry name" value="HTH_XRE"/>
    <property type="match status" value="1"/>
</dbReference>
<dbReference type="Gene3D" id="1.10.260.40">
    <property type="entry name" value="lambda repressor-like DNA-binding domains"/>
    <property type="match status" value="1"/>
</dbReference>